<accession>A0A6D2KDM4</accession>
<dbReference type="OrthoDB" id="10615937at2759"/>
<keyword evidence="3" id="KW-1185">Reference proteome</keyword>
<organism evidence="2 3">
    <name type="scientific">Microthlaspi erraticum</name>
    <dbReference type="NCBI Taxonomy" id="1685480"/>
    <lineage>
        <taxon>Eukaryota</taxon>
        <taxon>Viridiplantae</taxon>
        <taxon>Streptophyta</taxon>
        <taxon>Embryophyta</taxon>
        <taxon>Tracheophyta</taxon>
        <taxon>Spermatophyta</taxon>
        <taxon>Magnoliopsida</taxon>
        <taxon>eudicotyledons</taxon>
        <taxon>Gunneridae</taxon>
        <taxon>Pentapetalae</taxon>
        <taxon>rosids</taxon>
        <taxon>malvids</taxon>
        <taxon>Brassicales</taxon>
        <taxon>Brassicaceae</taxon>
        <taxon>Coluteocarpeae</taxon>
        <taxon>Microthlaspi</taxon>
    </lineage>
</organism>
<evidence type="ECO:0000313" key="2">
    <source>
        <dbReference type="EMBL" id="CAA7055105.1"/>
    </source>
</evidence>
<evidence type="ECO:0008006" key="4">
    <source>
        <dbReference type="Google" id="ProtNLM"/>
    </source>
</evidence>
<comment type="caution">
    <text evidence="2">The sequence shown here is derived from an EMBL/GenBank/DDBJ whole genome shotgun (WGS) entry which is preliminary data.</text>
</comment>
<reference evidence="2" key="1">
    <citation type="submission" date="2020-01" db="EMBL/GenBank/DDBJ databases">
        <authorList>
            <person name="Mishra B."/>
        </authorList>
    </citation>
    <scope>NUCLEOTIDE SEQUENCE [LARGE SCALE GENOMIC DNA]</scope>
</reference>
<protein>
    <recommendedName>
        <fullName evidence="4">Hexosyltransferase</fullName>
    </recommendedName>
</protein>
<dbReference type="Proteomes" id="UP000467841">
    <property type="component" value="Unassembled WGS sequence"/>
</dbReference>
<proteinExistence type="predicted"/>
<keyword evidence="1" id="KW-0732">Signal</keyword>
<dbReference type="EMBL" id="CACVBM020001606">
    <property type="protein sequence ID" value="CAA7055105.1"/>
    <property type="molecule type" value="Genomic_DNA"/>
</dbReference>
<gene>
    <name evidence="2" type="ORF">MERR_LOCUS42341</name>
</gene>
<evidence type="ECO:0000256" key="1">
    <source>
        <dbReference type="SAM" id="SignalP"/>
    </source>
</evidence>
<evidence type="ECO:0000313" key="3">
    <source>
        <dbReference type="Proteomes" id="UP000467841"/>
    </source>
</evidence>
<name>A0A6D2KDM4_9BRAS</name>
<sequence>MGLMLVLFVLTTRFTRDACATRKDVWDGIELEGIPEDTEYIAPFKVVGDNLIIHRFHGDHALRLQEENTLHSEHARSSWIRSDLQLRHLMSLHSS</sequence>
<dbReference type="AlphaFoldDB" id="A0A6D2KDM4"/>
<feature type="signal peptide" evidence="1">
    <location>
        <begin position="1"/>
        <end position="20"/>
    </location>
</feature>
<feature type="chain" id="PRO_5025349822" description="Hexosyltransferase" evidence="1">
    <location>
        <begin position="21"/>
        <end position="95"/>
    </location>
</feature>